<dbReference type="Gene3D" id="1.10.260.40">
    <property type="entry name" value="lambda repressor-like DNA-binding domains"/>
    <property type="match status" value="1"/>
</dbReference>
<dbReference type="KEGG" id="nso:NIASO_12820"/>
<name>W0F2T6_9BACT</name>
<feature type="domain" description="HTH cro/C1-type" evidence="2">
    <location>
        <begin position="9"/>
        <end position="63"/>
    </location>
</feature>
<dbReference type="InterPro" id="IPR010982">
    <property type="entry name" value="Lambda_DNA-bd_dom_sf"/>
</dbReference>
<dbReference type="PANTHER" id="PTHR46797">
    <property type="entry name" value="HTH-TYPE TRANSCRIPTIONAL REGULATOR"/>
    <property type="match status" value="1"/>
</dbReference>
<gene>
    <name evidence="3" type="ORF">NIASO_12820</name>
</gene>
<dbReference type="GO" id="GO:0003700">
    <property type="term" value="F:DNA-binding transcription factor activity"/>
    <property type="evidence" value="ECO:0007669"/>
    <property type="project" value="TreeGrafter"/>
</dbReference>
<dbReference type="SUPFAM" id="SSF47413">
    <property type="entry name" value="lambda repressor-like DNA-binding domains"/>
    <property type="match status" value="1"/>
</dbReference>
<dbReference type="Pfam" id="PF01381">
    <property type="entry name" value="HTH_3"/>
    <property type="match status" value="1"/>
</dbReference>
<evidence type="ECO:0000256" key="1">
    <source>
        <dbReference type="ARBA" id="ARBA00023125"/>
    </source>
</evidence>
<keyword evidence="4" id="KW-1185">Reference proteome</keyword>
<dbReference type="GO" id="GO:0005829">
    <property type="term" value="C:cytosol"/>
    <property type="evidence" value="ECO:0007669"/>
    <property type="project" value="TreeGrafter"/>
</dbReference>
<evidence type="ECO:0000259" key="2">
    <source>
        <dbReference type="PROSITE" id="PS50943"/>
    </source>
</evidence>
<dbReference type="AlphaFoldDB" id="W0F2T6"/>
<accession>W0F2T6</accession>
<dbReference type="PANTHER" id="PTHR46797:SF1">
    <property type="entry name" value="METHYLPHOSPHONATE SYNTHASE"/>
    <property type="match status" value="1"/>
</dbReference>
<dbReference type="HOGENOM" id="CLU_066192_29_4_10"/>
<keyword evidence="1" id="KW-0238">DNA-binding</keyword>
<organism evidence="3 4">
    <name type="scientific">Niabella soli DSM 19437</name>
    <dbReference type="NCBI Taxonomy" id="929713"/>
    <lineage>
        <taxon>Bacteria</taxon>
        <taxon>Pseudomonadati</taxon>
        <taxon>Bacteroidota</taxon>
        <taxon>Chitinophagia</taxon>
        <taxon>Chitinophagales</taxon>
        <taxon>Chitinophagaceae</taxon>
        <taxon>Niabella</taxon>
    </lineage>
</organism>
<dbReference type="EMBL" id="CP007035">
    <property type="protein sequence ID" value="AHF15804.1"/>
    <property type="molecule type" value="Genomic_DNA"/>
</dbReference>
<dbReference type="PROSITE" id="PS50943">
    <property type="entry name" value="HTH_CROC1"/>
    <property type="match status" value="1"/>
</dbReference>
<proteinExistence type="predicted"/>
<dbReference type="SMART" id="SM00530">
    <property type="entry name" value="HTH_XRE"/>
    <property type="match status" value="1"/>
</dbReference>
<dbReference type="Proteomes" id="UP000003586">
    <property type="component" value="Chromosome"/>
</dbReference>
<evidence type="ECO:0000313" key="3">
    <source>
        <dbReference type="EMBL" id="AHF15804.1"/>
    </source>
</evidence>
<dbReference type="GO" id="GO:0003677">
    <property type="term" value="F:DNA binding"/>
    <property type="evidence" value="ECO:0007669"/>
    <property type="project" value="UniProtKB-KW"/>
</dbReference>
<dbReference type="CDD" id="cd00093">
    <property type="entry name" value="HTH_XRE"/>
    <property type="match status" value="1"/>
</dbReference>
<dbReference type="STRING" id="929713.NIASO_12820"/>
<sequence length="66" mass="7693">MLKDFGKRLRGIRLKRKFTQEKLAFTMEMEISQISRIERGVINTSLLNIIKIAETLHISPCELFEG</sequence>
<dbReference type="InterPro" id="IPR050807">
    <property type="entry name" value="TransReg_Diox_bact_type"/>
</dbReference>
<reference evidence="3 4" key="1">
    <citation type="submission" date="2013-12" db="EMBL/GenBank/DDBJ databases">
        <authorList>
            <consortium name="DOE Joint Genome Institute"/>
            <person name="Eisen J."/>
            <person name="Huntemann M."/>
            <person name="Han J."/>
            <person name="Chen A."/>
            <person name="Kyrpides N."/>
            <person name="Mavromatis K."/>
            <person name="Markowitz V."/>
            <person name="Palaniappan K."/>
            <person name="Ivanova N."/>
            <person name="Schaumberg A."/>
            <person name="Pati A."/>
            <person name="Liolios K."/>
            <person name="Nordberg H.P."/>
            <person name="Cantor M.N."/>
            <person name="Hua S.X."/>
            <person name="Woyke T."/>
        </authorList>
    </citation>
    <scope>NUCLEOTIDE SEQUENCE [LARGE SCALE GENOMIC DNA]</scope>
    <source>
        <strain evidence="4">DSM 19437</strain>
    </source>
</reference>
<evidence type="ECO:0000313" key="4">
    <source>
        <dbReference type="Proteomes" id="UP000003586"/>
    </source>
</evidence>
<dbReference type="eggNOG" id="COG1396">
    <property type="taxonomic scope" value="Bacteria"/>
</dbReference>
<protein>
    <submittedName>
        <fullName evidence="3">XRE family transcriptional regulator</fullName>
    </submittedName>
</protein>
<dbReference type="InterPro" id="IPR001387">
    <property type="entry name" value="Cro/C1-type_HTH"/>
</dbReference>